<name>A0A401FLF8_9LACO</name>
<reference evidence="1 2" key="1">
    <citation type="submission" date="2017-11" db="EMBL/GenBank/DDBJ databases">
        <title>Draft Genome Sequence of Lactobacillus curieae NBRC 111893 isolated from Koso, a Japanese sugar-Vegetable Fermented Beverage.</title>
        <authorList>
            <person name="Chiou T.Y."/>
            <person name="Oshima K."/>
            <person name="Suda W."/>
            <person name="Hattori M."/>
            <person name="Takahashi T."/>
        </authorList>
    </citation>
    <scope>NUCLEOTIDE SEQUENCE [LARGE SCALE GENOMIC DNA]</scope>
    <source>
        <strain evidence="1 2">NBRC111893</strain>
    </source>
</reference>
<dbReference type="EMBL" id="BEXA01000002">
    <property type="protein sequence ID" value="GAY73051.1"/>
    <property type="molecule type" value="Genomic_DNA"/>
</dbReference>
<evidence type="ECO:0000313" key="2">
    <source>
        <dbReference type="Proteomes" id="UP000286974"/>
    </source>
</evidence>
<comment type="caution">
    <text evidence="1">The sequence shown here is derived from an EMBL/GenBank/DDBJ whole genome shotgun (WGS) entry which is preliminary data.</text>
</comment>
<dbReference type="AlphaFoldDB" id="A0A401FLF8"/>
<organism evidence="1 2">
    <name type="scientific">Lentilactobacillus kosonis</name>
    <dbReference type="NCBI Taxonomy" id="2810561"/>
    <lineage>
        <taxon>Bacteria</taxon>
        <taxon>Bacillati</taxon>
        <taxon>Bacillota</taxon>
        <taxon>Bacilli</taxon>
        <taxon>Lactobacillales</taxon>
        <taxon>Lactobacillaceae</taxon>
        <taxon>Lentilactobacillus</taxon>
    </lineage>
</organism>
<sequence>MLDYLDGFHGFKIDNLDAEIKRMKQAGLIFEPAQNFIQLTSDGELKREALLERIGDTNLLMIAGHYDVSLFKNELF</sequence>
<accession>A0A401FLF8</accession>
<keyword evidence="2" id="KW-1185">Reference proteome</keyword>
<proteinExistence type="predicted"/>
<gene>
    <name evidence="1" type="ORF">NBRC111893_1197</name>
</gene>
<evidence type="ECO:0000313" key="1">
    <source>
        <dbReference type="EMBL" id="GAY73051.1"/>
    </source>
</evidence>
<dbReference type="Proteomes" id="UP000286974">
    <property type="component" value="Unassembled WGS sequence"/>
</dbReference>
<protein>
    <submittedName>
        <fullName evidence="1">Uncharacterized protein</fullName>
    </submittedName>
</protein>